<name>A0A4Z1L2T3_9HELO</name>
<keyword evidence="2" id="KW-1185">Reference proteome</keyword>
<proteinExistence type="predicted"/>
<organism evidence="1 2">
    <name type="scientific">Botrytis porri</name>
    <dbReference type="NCBI Taxonomy" id="87229"/>
    <lineage>
        <taxon>Eukaryota</taxon>
        <taxon>Fungi</taxon>
        <taxon>Dikarya</taxon>
        <taxon>Ascomycota</taxon>
        <taxon>Pezizomycotina</taxon>
        <taxon>Leotiomycetes</taxon>
        <taxon>Helotiales</taxon>
        <taxon>Sclerotiniaceae</taxon>
        <taxon>Botrytis</taxon>
    </lineage>
</organism>
<evidence type="ECO:0000313" key="2">
    <source>
        <dbReference type="Proteomes" id="UP000297280"/>
    </source>
</evidence>
<gene>
    <name evidence="1" type="ORF">BPOR_0039g00240</name>
</gene>
<reference evidence="1 2" key="1">
    <citation type="submission" date="2017-12" db="EMBL/GenBank/DDBJ databases">
        <title>Comparative genomics of Botrytis spp.</title>
        <authorList>
            <person name="Valero-Jimenez C.A."/>
            <person name="Tapia P."/>
            <person name="Veloso J."/>
            <person name="Silva-Moreno E."/>
            <person name="Staats M."/>
            <person name="Valdes J.H."/>
            <person name="Van Kan J.A.L."/>
        </authorList>
    </citation>
    <scope>NUCLEOTIDE SEQUENCE [LARGE SCALE GENOMIC DNA]</scope>
    <source>
        <strain evidence="1 2">MUCL3349</strain>
    </source>
</reference>
<sequence>MALIFWHGGNLLADVKLEHVELWIVVLAILSGGEGEGAAELFCKPVYLGVSEAGHFINRILGLRSRVAPISDGTTSQQKN</sequence>
<dbReference type="AlphaFoldDB" id="A0A4Z1L2T3"/>
<protein>
    <submittedName>
        <fullName evidence="1">Uncharacterized protein</fullName>
    </submittedName>
</protein>
<dbReference type="EMBL" id="PQXO01000039">
    <property type="protein sequence ID" value="TGO91110.1"/>
    <property type="molecule type" value="Genomic_DNA"/>
</dbReference>
<dbReference type="Proteomes" id="UP000297280">
    <property type="component" value="Unassembled WGS sequence"/>
</dbReference>
<evidence type="ECO:0000313" key="1">
    <source>
        <dbReference type="EMBL" id="TGO91110.1"/>
    </source>
</evidence>
<comment type="caution">
    <text evidence="1">The sequence shown here is derived from an EMBL/GenBank/DDBJ whole genome shotgun (WGS) entry which is preliminary data.</text>
</comment>
<accession>A0A4Z1L2T3</accession>
<dbReference type="STRING" id="87229.A0A4Z1L2T3"/>